<evidence type="ECO:0000313" key="2">
    <source>
        <dbReference type="Proteomes" id="UP000237271"/>
    </source>
</evidence>
<dbReference type="EMBL" id="NCKW01007818">
    <property type="protein sequence ID" value="POM69819.1"/>
    <property type="molecule type" value="Genomic_DNA"/>
</dbReference>
<reference evidence="1 2" key="1">
    <citation type="journal article" date="2017" name="Genome Biol. Evol.">
        <title>Phytophthora megakarya and P. palmivora, closely related causal agents of cacao black pod rot, underwent increases in genome sizes and gene numbers by different mechanisms.</title>
        <authorList>
            <person name="Ali S.S."/>
            <person name="Shao J."/>
            <person name="Lary D.J."/>
            <person name="Kronmiller B."/>
            <person name="Shen D."/>
            <person name="Strem M.D."/>
            <person name="Amoako-Attah I."/>
            <person name="Akrofi A.Y."/>
            <person name="Begoude B.A."/>
            <person name="Ten Hoopen G.M."/>
            <person name="Coulibaly K."/>
            <person name="Kebe B.I."/>
            <person name="Melnick R.L."/>
            <person name="Guiltinan M.J."/>
            <person name="Tyler B.M."/>
            <person name="Meinhardt L.W."/>
            <person name="Bailey B.A."/>
        </authorList>
    </citation>
    <scope>NUCLEOTIDE SEQUENCE [LARGE SCALE GENOMIC DNA]</scope>
    <source>
        <strain evidence="2">sbr112.9</strain>
    </source>
</reference>
<dbReference type="PANTHER" id="PTHR11439:SF440">
    <property type="entry name" value="INTEGRASE CATALYTIC DOMAIN-CONTAINING PROTEIN"/>
    <property type="match status" value="1"/>
</dbReference>
<sequence length="201" mass="22245">MFAVGQLARHGATPREQAWDATKYLLRHLRATKELQLKLEPTNEDIVVATDADWANDRVDRKCVSGGVVYLFGCLVAWTSKKQTIVSKSSTASEYVAADAGVEEALMVQLLANEVLQNKLPLKLNMDSQPTIKRLLRNGLRETQNTVDVKFHAVKDLIHTGELTVEYVPTGDMPADILTKALARTQFQHKQALCSLVNTSG</sequence>
<comment type="caution">
    <text evidence="1">The sequence shown here is derived from an EMBL/GenBank/DDBJ whole genome shotgun (WGS) entry which is preliminary data.</text>
</comment>
<keyword evidence="2" id="KW-1185">Reference proteome</keyword>
<evidence type="ECO:0000313" key="1">
    <source>
        <dbReference type="EMBL" id="POM69819.1"/>
    </source>
</evidence>
<dbReference type="OrthoDB" id="114548at2759"/>
<dbReference type="PANTHER" id="PTHR11439">
    <property type="entry name" value="GAG-POL-RELATED RETROTRANSPOSON"/>
    <property type="match status" value="1"/>
</dbReference>
<proteinExistence type="predicted"/>
<organism evidence="1 2">
    <name type="scientific">Phytophthora palmivora</name>
    <dbReference type="NCBI Taxonomy" id="4796"/>
    <lineage>
        <taxon>Eukaryota</taxon>
        <taxon>Sar</taxon>
        <taxon>Stramenopiles</taxon>
        <taxon>Oomycota</taxon>
        <taxon>Peronosporomycetes</taxon>
        <taxon>Peronosporales</taxon>
        <taxon>Peronosporaceae</taxon>
        <taxon>Phytophthora</taxon>
    </lineage>
</organism>
<protein>
    <submittedName>
        <fullName evidence="1">Uncharacterized protein</fullName>
    </submittedName>
</protein>
<dbReference type="Proteomes" id="UP000237271">
    <property type="component" value="Unassembled WGS sequence"/>
</dbReference>
<name>A0A2P4XWI4_9STRA</name>
<gene>
    <name evidence="1" type="ORF">PHPALM_13871</name>
</gene>
<accession>A0A2P4XWI4</accession>
<dbReference type="AlphaFoldDB" id="A0A2P4XWI4"/>
<dbReference type="CDD" id="cd09272">
    <property type="entry name" value="RNase_HI_RT_Ty1"/>
    <property type="match status" value="1"/>
</dbReference>